<protein>
    <recommendedName>
        <fullName evidence="4">ATP-binding protein</fullName>
    </recommendedName>
</protein>
<accession>A0A644TSE3</accession>
<dbReference type="InterPro" id="IPR011579">
    <property type="entry name" value="ATPase_dom"/>
</dbReference>
<evidence type="ECO:0008006" key="4">
    <source>
        <dbReference type="Google" id="ProtNLM"/>
    </source>
</evidence>
<proteinExistence type="predicted"/>
<feature type="domain" description="DUF234" evidence="2">
    <location>
        <begin position="307"/>
        <end position="402"/>
    </location>
</feature>
<dbReference type="SUPFAM" id="SSF46785">
    <property type="entry name" value="Winged helix' DNA-binding domain"/>
    <property type="match status" value="1"/>
</dbReference>
<evidence type="ECO:0000313" key="3">
    <source>
        <dbReference type="EMBL" id="MPL69795.1"/>
    </source>
</evidence>
<evidence type="ECO:0000259" key="1">
    <source>
        <dbReference type="Pfam" id="PF01637"/>
    </source>
</evidence>
<dbReference type="Gene3D" id="3.40.50.300">
    <property type="entry name" value="P-loop containing nucleotide triphosphate hydrolases"/>
    <property type="match status" value="1"/>
</dbReference>
<dbReference type="PANTHER" id="PTHR34704">
    <property type="entry name" value="ATPASE"/>
    <property type="match status" value="1"/>
</dbReference>
<dbReference type="PANTHER" id="PTHR34704:SF1">
    <property type="entry name" value="ATPASE"/>
    <property type="match status" value="1"/>
</dbReference>
<dbReference type="AlphaFoldDB" id="A0A644TSE3"/>
<dbReference type="InterPro" id="IPR004256">
    <property type="entry name" value="DUF234"/>
</dbReference>
<gene>
    <name evidence="3" type="ORF">SDC9_15544</name>
</gene>
<feature type="domain" description="ATPase" evidence="1">
    <location>
        <begin position="2"/>
        <end position="168"/>
    </location>
</feature>
<dbReference type="InterPro" id="IPR027417">
    <property type="entry name" value="P-loop_NTPase"/>
</dbReference>
<dbReference type="Pfam" id="PF01637">
    <property type="entry name" value="ATPase_2"/>
    <property type="match status" value="1"/>
</dbReference>
<evidence type="ECO:0000259" key="2">
    <source>
        <dbReference type="Pfam" id="PF03008"/>
    </source>
</evidence>
<dbReference type="SUPFAM" id="SSF52540">
    <property type="entry name" value="P-loop containing nucleoside triphosphate hydrolases"/>
    <property type="match status" value="1"/>
</dbReference>
<dbReference type="Pfam" id="PF03008">
    <property type="entry name" value="DUF234"/>
    <property type="match status" value="1"/>
</dbReference>
<reference evidence="3" key="1">
    <citation type="submission" date="2019-08" db="EMBL/GenBank/DDBJ databases">
        <authorList>
            <person name="Kucharzyk K."/>
            <person name="Murdoch R.W."/>
            <person name="Higgins S."/>
            <person name="Loffler F."/>
        </authorList>
    </citation>
    <scope>NUCLEOTIDE SEQUENCE</scope>
</reference>
<sequence>MFLNRHKEIERIKQSLQREIPQFIVIYGRRRCGKSTLLQQILPHETIYFSADLREKPLQISAFSRQVEMIVPGFSKPVYPDWESLFISLNNTLKQRTIVCIDEFPYLVKNSPELPSVLQKIIDNKAHNNFHLILCGSSQQMMYSMVLEKTSPLYGRCHEIIKVKPMAIRYLQEYLSLSSVDAVREFGVWGGVPRYWEVRKQYENLAQSIKNSILDQNGLLSEEPERLFSDELRTSVQAYSILSLIGAGVHRPSEIAARLDKPATQLSRMFGFLVNQGFIKREIPFGESMNSSKKSLYKIDDPFLNFYFTFLVPNKSRLEFDMIEQVWEEIEHKYNRYISSIWEDLCRKAIPFIEIEGKRFNPASRWWGGGLNKKTMEIDLIASSTDQTALLIGEVKWSDKNRTDEVLESLKWKESNIPFAKPEKIIKVLFQKTPASHPDITILTPDDIVCLADLP</sequence>
<comment type="caution">
    <text evidence="3">The sequence shown here is derived from an EMBL/GenBank/DDBJ whole genome shotgun (WGS) entry which is preliminary data.</text>
</comment>
<organism evidence="3">
    <name type="scientific">bioreactor metagenome</name>
    <dbReference type="NCBI Taxonomy" id="1076179"/>
    <lineage>
        <taxon>unclassified sequences</taxon>
        <taxon>metagenomes</taxon>
        <taxon>ecological metagenomes</taxon>
    </lineage>
</organism>
<dbReference type="GO" id="GO:0005524">
    <property type="term" value="F:ATP binding"/>
    <property type="evidence" value="ECO:0007669"/>
    <property type="project" value="InterPro"/>
</dbReference>
<dbReference type="EMBL" id="VSSQ01000049">
    <property type="protein sequence ID" value="MPL69795.1"/>
    <property type="molecule type" value="Genomic_DNA"/>
</dbReference>
<dbReference type="InterPro" id="IPR036390">
    <property type="entry name" value="WH_DNA-bd_sf"/>
</dbReference>
<name>A0A644TSE3_9ZZZZ</name>